<feature type="transmembrane region" description="Helical" evidence="4">
    <location>
        <begin position="130"/>
        <end position="151"/>
    </location>
</feature>
<dbReference type="PROSITE" id="PS50005">
    <property type="entry name" value="TPR"/>
    <property type="match status" value="2"/>
</dbReference>
<feature type="repeat" description="TPR" evidence="3">
    <location>
        <begin position="227"/>
        <end position="260"/>
    </location>
</feature>
<feature type="transmembrane region" description="Helical" evidence="4">
    <location>
        <begin position="9"/>
        <end position="27"/>
    </location>
</feature>
<dbReference type="SUPFAM" id="SSF48452">
    <property type="entry name" value="TPR-like"/>
    <property type="match status" value="1"/>
</dbReference>
<keyword evidence="6" id="KW-1185">Reference proteome</keyword>
<sequence length="279" mass="30999">MFDDIPTRAWLYIGLAAAAFTPMRYVARHFQSARSERETLQPPADTNWRSPAVLARSVIALVLLSVLAVFIATPAAERFAKSPSFLPILMAAAGLWSLSTVVKGHVSGAIEPMARGASWIFHRDAQPKRFWASMAWNGLLGGAILFFAYQLMQDGPKQVLRDKCYNSTDSFPQQEALAACNKLLTDLEGERRADWIFARGSAHYMLNDYEQALADYRTAVRLNPENSSAHFNIGLVYEQLGDRRMASEAYTAAIKADPNNAEAAERRRVIFSGLDIVKP</sequence>
<reference evidence="6" key="1">
    <citation type="journal article" date="2019" name="Int. J. Syst. Evol. Microbiol.">
        <title>The Global Catalogue of Microorganisms (GCM) 10K type strain sequencing project: providing services to taxonomists for standard genome sequencing and annotation.</title>
        <authorList>
            <consortium name="The Broad Institute Genomics Platform"/>
            <consortium name="The Broad Institute Genome Sequencing Center for Infectious Disease"/>
            <person name="Wu L."/>
            <person name="Ma J."/>
        </authorList>
    </citation>
    <scope>NUCLEOTIDE SEQUENCE [LARGE SCALE GENOMIC DNA]</scope>
    <source>
        <strain evidence="6">KCTC 42739</strain>
    </source>
</reference>
<comment type="caution">
    <text evidence="5">The sequence shown here is derived from an EMBL/GenBank/DDBJ whole genome shotgun (WGS) entry which is preliminary data.</text>
</comment>
<feature type="transmembrane region" description="Helical" evidence="4">
    <location>
        <begin position="85"/>
        <end position="110"/>
    </location>
</feature>
<gene>
    <name evidence="5" type="ORF">ACFONA_13740</name>
</gene>
<feature type="repeat" description="TPR" evidence="3">
    <location>
        <begin position="193"/>
        <end position="226"/>
    </location>
</feature>
<keyword evidence="4" id="KW-1133">Transmembrane helix</keyword>
<dbReference type="PANTHER" id="PTHR44858:SF1">
    <property type="entry name" value="UDP-N-ACETYLGLUCOSAMINE--PEPTIDE N-ACETYLGLUCOSAMINYLTRANSFERASE SPINDLY-RELATED"/>
    <property type="match status" value="1"/>
</dbReference>
<evidence type="ECO:0000256" key="1">
    <source>
        <dbReference type="ARBA" id="ARBA00022737"/>
    </source>
</evidence>
<evidence type="ECO:0000256" key="3">
    <source>
        <dbReference type="PROSITE-ProRule" id="PRU00339"/>
    </source>
</evidence>
<dbReference type="Proteomes" id="UP001595713">
    <property type="component" value="Unassembled WGS sequence"/>
</dbReference>
<accession>A0ABV7SWB7</accession>
<dbReference type="InterPro" id="IPR050498">
    <property type="entry name" value="Ycf3"/>
</dbReference>
<proteinExistence type="predicted"/>
<dbReference type="Gene3D" id="1.25.40.10">
    <property type="entry name" value="Tetratricopeptide repeat domain"/>
    <property type="match status" value="1"/>
</dbReference>
<organism evidence="5 6">
    <name type="scientific">Sphingomonas hylomeconis</name>
    <dbReference type="NCBI Taxonomy" id="1395958"/>
    <lineage>
        <taxon>Bacteria</taxon>
        <taxon>Pseudomonadati</taxon>
        <taxon>Pseudomonadota</taxon>
        <taxon>Alphaproteobacteria</taxon>
        <taxon>Sphingomonadales</taxon>
        <taxon>Sphingomonadaceae</taxon>
        <taxon>Sphingomonas</taxon>
    </lineage>
</organism>
<evidence type="ECO:0000313" key="5">
    <source>
        <dbReference type="EMBL" id="MFC3581229.1"/>
    </source>
</evidence>
<dbReference type="EMBL" id="JBHRXP010000007">
    <property type="protein sequence ID" value="MFC3581229.1"/>
    <property type="molecule type" value="Genomic_DNA"/>
</dbReference>
<evidence type="ECO:0000256" key="4">
    <source>
        <dbReference type="SAM" id="Phobius"/>
    </source>
</evidence>
<dbReference type="InterPro" id="IPR011990">
    <property type="entry name" value="TPR-like_helical_dom_sf"/>
</dbReference>
<keyword evidence="4" id="KW-0812">Transmembrane</keyword>
<dbReference type="InterPro" id="IPR019734">
    <property type="entry name" value="TPR_rpt"/>
</dbReference>
<dbReference type="PROSITE" id="PS50293">
    <property type="entry name" value="TPR_REGION"/>
    <property type="match status" value="2"/>
</dbReference>
<name>A0ABV7SWB7_9SPHN</name>
<evidence type="ECO:0000256" key="2">
    <source>
        <dbReference type="ARBA" id="ARBA00022803"/>
    </source>
</evidence>
<keyword evidence="4" id="KW-0472">Membrane</keyword>
<dbReference type="RefSeq" id="WP_261292905.1">
    <property type="nucleotide sequence ID" value="NZ_JANQBK010000001.1"/>
</dbReference>
<keyword evidence="1" id="KW-0677">Repeat</keyword>
<dbReference type="PANTHER" id="PTHR44858">
    <property type="entry name" value="TETRATRICOPEPTIDE REPEAT PROTEIN 6"/>
    <property type="match status" value="1"/>
</dbReference>
<dbReference type="SMART" id="SM00028">
    <property type="entry name" value="TPR"/>
    <property type="match status" value="2"/>
</dbReference>
<keyword evidence="2 3" id="KW-0802">TPR repeat</keyword>
<evidence type="ECO:0000313" key="6">
    <source>
        <dbReference type="Proteomes" id="UP001595713"/>
    </source>
</evidence>
<feature type="transmembrane region" description="Helical" evidence="4">
    <location>
        <begin position="53"/>
        <end position="73"/>
    </location>
</feature>
<dbReference type="Pfam" id="PF13414">
    <property type="entry name" value="TPR_11"/>
    <property type="match status" value="1"/>
</dbReference>
<protein>
    <submittedName>
        <fullName evidence="5">Tetratricopeptide repeat protein</fullName>
    </submittedName>
</protein>